<feature type="domain" description="Integrase SAM-like N-terminal" evidence="2">
    <location>
        <begin position="41"/>
        <end position="85"/>
    </location>
</feature>
<gene>
    <name evidence="3" type="ORF">R5577_12220</name>
</gene>
<dbReference type="GO" id="GO:0003677">
    <property type="term" value="F:DNA binding"/>
    <property type="evidence" value="ECO:0007669"/>
    <property type="project" value="UniProtKB-KW"/>
</dbReference>
<organism evidence="3 4">
    <name type="scientific">Xanthomonas euvesicatoria</name>
    <dbReference type="NCBI Taxonomy" id="456327"/>
    <lineage>
        <taxon>Bacteria</taxon>
        <taxon>Pseudomonadati</taxon>
        <taxon>Pseudomonadota</taxon>
        <taxon>Gammaproteobacteria</taxon>
        <taxon>Lysobacterales</taxon>
        <taxon>Lysobacteraceae</taxon>
        <taxon>Xanthomonas</taxon>
    </lineage>
</organism>
<sequence length="100" mass="11328">MKYATKNNGVTARPPTQLLGQVRNRLRAGQRRAGLSEPVLFVQMGQARVEAFLTRLATDAQVSAARRTRRLAVLLFFYREVLRIDRHDVPDEIPSCHNLG</sequence>
<dbReference type="Proteomes" id="UP001304429">
    <property type="component" value="Chromosome"/>
</dbReference>
<dbReference type="InterPro" id="IPR010998">
    <property type="entry name" value="Integrase_recombinase_N"/>
</dbReference>
<accession>A0AAX4FEL6</accession>
<dbReference type="EMBL" id="CP137539">
    <property type="protein sequence ID" value="WOP55080.1"/>
    <property type="molecule type" value="Genomic_DNA"/>
</dbReference>
<protein>
    <submittedName>
        <fullName evidence="3">Phage integrase N-terminal SAM-like domain-containing protein</fullName>
    </submittedName>
</protein>
<dbReference type="RefSeq" id="WP_109291683.1">
    <property type="nucleotide sequence ID" value="NZ_CAVLHJ010000014.1"/>
</dbReference>
<evidence type="ECO:0000259" key="2">
    <source>
        <dbReference type="Pfam" id="PF13495"/>
    </source>
</evidence>
<keyword evidence="1" id="KW-0238">DNA-binding</keyword>
<evidence type="ECO:0000256" key="1">
    <source>
        <dbReference type="ARBA" id="ARBA00023125"/>
    </source>
</evidence>
<evidence type="ECO:0000313" key="3">
    <source>
        <dbReference type="EMBL" id="WOP55080.1"/>
    </source>
</evidence>
<dbReference type="AlphaFoldDB" id="A0AAX4FEL6"/>
<dbReference type="Pfam" id="PF13495">
    <property type="entry name" value="Phage_int_SAM_4"/>
    <property type="match status" value="1"/>
</dbReference>
<name>A0AAX4FEL6_XANEU</name>
<proteinExistence type="predicted"/>
<reference evidence="3" key="1">
    <citation type="submission" date="2023-10" db="EMBL/GenBank/DDBJ databases">
        <title>Comparative Genomic Analysis of Tomato Bacterial Spot Xanthomonads Reveals A New Lineage of Xanthomonas euvesicatoria.</title>
        <authorList>
            <person name="Huang C.-J."/>
            <person name="Wu T.-L."/>
            <person name="Wu Y.-L."/>
            <person name="Wang R.-S."/>
            <person name="Lin Y.-C."/>
        </authorList>
    </citation>
    <scope>NUCLEOTIDE SEQUENCE</scope>
    <source>
        <strain evidence="3">T0319-01</strain>
    </source>
</reference>
<evidence type="ECO:0000313" key="4">
    <source>
        <dbReference type="Proteomes" id="UP001304429"/>
    </source>
</evidence>
<dbReference type="Gene3D" id="1.10.150.130">
    <property type="match status" value="1"/>
</dbReference>
<dbReference type="InterPro" id="IPR004107">
    <property type="entry name" value="Integrase_SAM-like_N"/>
</dbReference>
<dbReference type="GO" id="GO:0015074">
    <property type="term" value="P:DNA integration"/>
    <property type="evidence" value="ECO:0007669"/>
    <property type="project" value="InterPro"/>
</dbReference>